<gene>
    <name evidence="1" type="ORF">SD10_19355</name>
</gene>
<protein>
    <submittedName>
        <fullName evidence="1">Uncharacterized protein</fullName>
    </submittedName>
</protein>
<sequence length="70" mass="8014">MRNGTVGNRQTKDKAVLEFTRLNSIPKHFLADAMHSQSCEQMPTLTFTNTVIPKLTFSNNFRLIWEAKTS</sequence>
<dbReference type="Proteomes" id="UP000033054">
    <property type="component" value="Chromosome"/>
</dbReference>
<dbReference type="KEGG" id="srd:SD10_19355"/>
<dbReference type="EMBL" id="CP010429">
    <property type="protein sequence ID" value="AKD56737.1"/>
    <property type="molecule type" value="Genomic_DNA"/>
</dbReference>
<dbReference type="PATRIC" id="fig|1379870.5.peg.4177"/>
<name>A0A0E3V8G6_9BACT</name>
<organism evidence="1 2">
    <name type="scientific">Spirosoma radiotolerans</name>
    <dbReference type="NCBI Taxonomy" id="1379870"/>
    <lineage>
        <taxon>Bacteria</taxon>
        <taxon>Pseudomonadati</taxon>
        <taxon>Bacteroidota</taxon>
        <taxon>Cytophagia</taxon>
        <taxon>Cytophagales</taxon>
        <taxon>Cytophagaceae</taxon>
        <taxon>Spirosoma</taxon>
    </lineage>
</organism>
<proteinExistence type="predicted"/>
<dbReference type="HOGENOM" id="CLU_2755853_0_0_10"/>
<accession>A0A0E3V8G6</accession>
<dbReference type="AlphaFoldDB" id="A0A0E3V8G6"/>
<reference evidence="1 2" key="1">
    <citation type="journal article" date="2014" name="Curr. Microbiol.">
        <title>Spirosoma radiotolerans sp. nov., a gamma-radiation-resistant bacterium isolated from gamma ray-irradiated soil.</title>
        <authorList>
            <person name="Lee J.J."/>
            <person name="Srinivasan S."/>
            <person name="Lim S."/>
            <person name="Joe M."/>
            <person name="Im S."/>
            <person name="Bae S.I."/>
            <person name="Park K.R."/>
            <person name="Han J.H."/>
            <person name="Park S.H."/>
            <person name="Joo B.M."/>
            <person name="Park S.J."/>
            <person name="Kim M.K."/>
        </authorList>
    </citation>
    <scope>NUCLEOTIDE SEQUENCE [LARGE SCALE GENOMIC DNA]</scope>
    <source>
        <strain evidence="1 2">DG5A</strain>
    </source>
</reference>
<evidence type="ECO:0000313" key="2">
    <source>
        <dbReference type="Proteomes" id="UP000033054"/>
    </source>
</evidence>
<keyword evidence="2" id="KW-1185">Reference proteome</keyword>
<evidence type="ECO:0000313" key="1">
    <source>
        <dbReference type="EMBL" id="AKD56737.1"/>
    </source>
</evidence>